<name>A0A1I8NL26_MUSDO</name>
<feature type="chain" id="PRO_5044561912" description="Single domain-containing protein" evidence="3">
    <location>
        <begin position="20"/>
        <end position="88"/>
    </location>
</feature>
<dbReference type="Pfam" id="PF15430">
    <property type="entry name" value="SVWC"/>
    <property type="match status" value="1"/>
</dbReference>
<feature type="signal peptide" evidence="3">
    <location>
        <begin position="1"/>
        <end position="19"/>
    </location>
</feature>
<dbReference type="GO" id="GO:0005576">
    <property type="term" value="C:extracellular region"/>
    <property type="evidence" value="ECO:0007669"/>
    <property type="project" value="UniProtKB-SubCell"/>
</dbReference>
<dbReference type="SUPFAM" id="SSF57603">
    <property type="entry name" value="FnI-like domain"/>
    <property type="match status" value="1"/>
</dbReference>
<evidence type="ECO:0000256" key="1">
    <source>
        <dbReference type="ARBA" id="ARBA00004613"/>
    </source>
</evidence>
<keyword evidence="2" id="KW-0964">Secreted</keyword>
<evidence type="ECO:0000256" key="3">
    <source>
        <dbReference type="SAM" id="SignalP"/>
    </source>
</evidence>
<gene>
    <name evidence="5" type="primary">105261613</name>
</gene>
<dbReference type="KEGG" id="mde:105261613"/>
<organism evidence="5">
    <name type="scientific">Musca domestica</name>
    <name type="common">House fly</name>
    <dbReference type="NCBI Taxonomy" id="7370"/>
    <lineage>
        <taxon>Eukaryota</taxon>
        <taxon>Metazoa</taxon>
        <taxon>Ecdysozoa</taxon>
        <taxon>Arthropoda</taxon>
        <taxon>Hexapoda</taxon>
        <taxon>Insecta</taxon>
        <taxon>Pterygota</taxon>
        <taxon>Neoptera</taxon>
        <taxon>Endopterygota</taxon>
        <taxon>Diptera</taxon>
        <taxon>Brachycera</taxon>
        <taxon>Muscomorpha</taxon>
        <taxon>Muscoidea</taxon>
        <taxon>Muscidae</taxon>
        <taxon>Musca</taxon>
    </lineage>
</organism>
<protein>
    <recommendedName>
        <fullName evidence="4">Single domain-containing protein</fullName>
    </recommendedName>
</protein>
<dbReference type="VEuPathDB" id="VectorBase:MDOMA2_016979"/>
<dbReference type="RefSeq" id="XP_011291145.2">
    <property type="nucleotide sequence ID" value="XM_011292843.3"/>
</dbReference>
<proteinExistence type="predicted"/>
<comment type="subcellular location">
    <subcellularLocation>
        <location evidence="1">Secreted</location>
    </subcellularLocation>
</comment>
<evidence type="ECO:0000256" key="2">
    <source>
        <dbReference type="ARBA" id="ARBA00022525"/>
    </source>
</evidence>
<dbReference type="EnsemblMetazoa" id="MDOA016860-RA">
    <property type="protein sequence ID" value="MDOA016860-PA"/>
    <property type="gene ID" value="MDOA016860"/>
</dbReference>
<dbReference type="SMART" id="SM01318">
    <property type="entry name" value="SVWC"/>
    <property type="match status" value="1"/>
</dbReference>
<feature type="domain" description="Single" evidence="4">
    <location>
        <begin position="23"/>
        <end position="88"/>
    </location>
</feature>
<accession>A0A1I8NL26</accession>
<dbReference type="VEuPathDB" id="VectorBase:MDOA016860"/>
<dbReference type="OrthoDB" id="6761907at2759"/>
<evidence type="ECO:0000313" key="5">
    <source>
        <dbReference type="EnsemblMetazoa" id="MDOA016860-PA"/>
    </source>
</evidence>
<keyword evidence="3" id="KW-0732">Signal</keyword>
<reference evidence="5" key="1">
    <citation type="submission" date="2020-05" db="UniProtKB">
        <authorList>
            <consortium name="EnsemblMetazoa"/>
        </authorList>
    </citation>
    <scope>IDENTIFICATION</scope>
    <source>
        <strain evidence="5">Aabys</strain>
    </source>
</reference>
<sequence>MKFLAIFVIFMAVFTLALGERTCTIDGKTIKAGQSLQPAGQCSLYKCTDEGLFSITNCPPVPTFTGKGKFIDKDVKKPFPDCCARVIQ</sequence>
<dbReference type="AlphaFoldDB" id="A0A1I8NL26"/>
<evidence type="ECO:0000259" key="4">
    <source>
        <dbReference type="SMART" id="SM01318"/>
    </source>
</evidence>
<dbReference type="InterPro" id="IPR029277">
    <property type="entry name" value="SVWC_dom"/>
</dbReference>